<reference evidence="2" key="1">
    <citation type="journal article" date="2022" name="Mol. Ecol. Resour.">
        <title>The genomes of chicory, endive, great burdock and yacon provide insights into Asteraceae palaeo-polyploidization history and plant inulin production.</title>
        <authorList>
            <person name="Fan W."/>
            <person name="Wang S."/>
            <person name="Wang H."/>
            <person name="Wang A."/>
            <person name="Jiang F."/>
            <person name="Liu H."/>
            <person name="Zhao H."/>
            <person name="Xu D."/>
            <person name="Zhang Y."/>
        </authorList>
    </citation>
    <scope>NUCLEOTIDE SEQUENCE [LARGE SCALE GENOMIC DNA]</scope>
    <source>
        <strain evidence="2">cv. Punajuju</strain>
    </source>
</reference>
<proteinExistence type="predicted"/>
<organism evidence="1 2">
    <name type="scientific">Cichorium intybus</name>
    <name type="common">Chicory</name>
    <dbReference type="NCBI Taxonomy" id="13427"/>
    <lineage>
        <taxon>Eukaryota</taxon>
        <taxon>Viridiplantae</taxon>
        <taxon>Streptophyta</taxon>
        <taxon>Embryophyta</taxon>
        <taxon>Tracheophyta</taxon>
        <taxon>Spermatophyta</taxon>
        <taxon>Magnoliopsida</taxon>
        <taxon>eudicotyledons</taxon>
        <taxon>Gunneridae</taxon>
        <taxon>Pentapetalae</taxon>
        <taxon>asterids</taxon>
        <taxon>campanulids</taxon>
        <taxon>Asterales</taxon>
        <taxon>Asteraceae</taxon>
        <taxon>Cichorioideae</taxon>
        <taxon>Cichorieae</taxon>
        <taxon>Cichoriinae</taxon>
        <taxon>Cichorium</taxon>
    </lineage>
</organism>
<dbReference type="Proteomes" id="UP001055811">
    <property type="component" value="Linkage Group LG03"/>
</dbReference>
<gene>
    <name evidence="1" type="ORF">L2E82_16206</name>
</gene>
<dbReference type="EMBL" id="CM042011">
    <property type="protein sequence ID" value="KAI3766155.1"/>
    <property type="molecule type" value="Genomic_DNA"/>
</dbReference>
<evidence type="ECO:0000313" key="1">
    <source>
        <dbReference type="EMBL" id="KAI3766155.1"/>
    </source>
</evidence>
<comment type="caution">
    <text evidence="1">The sequence shown here is derived from an EMBL/GenBank/DDBJ whole genome shotgun (WGS) entry which is preliminary data.</text>
</comment>
<evidence type="ECO:0000313" key="2">
    <source>
        <dbReference type="Proteomes" id="UP001055811"/>
    </source>
</evidence>
<keyword evidence="2" id="KW-1185">Reference proteome</keyword>
<reference evidence="1 2" key="2">
    <citation type="journal article" date="2022" name="Mol. Ecol. Resour.">
        <title>The genomes of chicory, endive, great burdock and yacon provide insights into Asteraceae paleo-polyploidization history and plant inulin production.</title>
        <authorList>
            <person name="Fan W."/>
            <person name="Wang S."/>
            <person name="Wang H."/>
            <person name="Wang A."/>
            <person name="Jiang F."/>
            <person name="Liu H."/>
            <person name="Zhao H."/>
            <person name="Xu D."/>
            <person name="Zhang Y."/>
        </authorList>
    </citation>
    <scope>NUCLEOTIDE SEQUENCE [LARGE SCALE GENOMIC DNA]</scope>
    <source>
        <strain evidence="2">cv. Punajuju</strain>
        <tissue evidence="1">Leaves</tissue>
    </source>
</reference>
<sequence length="102" mass="11465">MRHSSTTDPSLIVLADEEDLVFLASFALIKFVNQSFVKVFDHLKEIQNDLITLGFVFEEGPSSTKGGKVPRKENPIIIEEVEEKEKDAFIGDKQASPKPIFE</sequence>
<name>A0ACB9F4W9_CICIN</name>
<accession>A0ACB9F4W9</accession>
<protein>
    <submittedName>
        <fullName evidence="1">Uncharacterized protein</fullName>
    </submittedName>
</protein>